<dbReference type="GO" id="GO:0042276">
    <property type="term" value="P:error-prone translesion synthesis"/>
    <property type="evidence" value="ECO:0007669"/>
    <property type="project" value="InterPro"/>
</dbReference>
<evidence type="ECO:0000256" key="12">
    <source>
        <dbReference type="ARBA" id="ARBA00023242"/>
    </source>
</evidence>
<dbReference type="PROSITE" id="PS50173">
    <property type="entry name" value="UMUC"/>
    <property type="match status" value="1"/>
</dbReference>
<feature type="compositionally biased region" description="Basic residues" evidence="15">
    <location>
        <begin position="1131"/>
        <end position="1140"/>
    </location>
</feature>
<dbReference type="GO" id="GO:0070987">
    <property type="term" value="P:error-free translesion synthesis"/>
    <property type="evidence" value="ECO:0007669"/>
    <property type="project" value="TreeGrafter"/>
</dbReference>
<dbReference type="Pfam" id="PF00817">
    <property type="entry name" value="IMS"/>
    <property type="match status" value="1"/>
</dbReference>
<evidence type="ECO:0000256" key="10">
    <source>
        <dbReference type="ARBA" id="ARBA00023125"/>
    </source>
</evidence>
<dbReference type="Pfam" id="PF11799">
    <property type="entry name" value="IMS_C"/>
    <property type="match status" value="1"/>
</dbReference>
<evidence type="ECO:0000256" key="11">
    <source>
        <dbReference type="ARBA" id="ARBA00023204"/>
    </source>
</evidence>
<name>A0AAD3TXJ3_9TREE</name>
<evidence type="ECO:0000256" key="14">
    <source>
        <dbReference type="PIRSR" id="PIRSR036573-2"/>
    </source>
</evidence>
<dbReference type="CDD" id="cd01701">
    <property type="entry name" value="PolY_Rev1"/>
    <property type="match status" value="1"/>
</dbReference>
<feature type="compositionally biased region" description="Basic and acidic residues" evidence="15">
    <location>
        <begin position="1001"/>
        <end position="1021"/>
    </location>
</feature>
<evidence type="ECO:0000256" key="6">
    <source>
        <dbReference type="ARBA" id="ARBA00022695"/>
    </source>
</evidence>
<dbReference type="Gene3D" id="6.10.250.1490">
    <property type="match status" value="1"/>
</dbReference>
<dbReference type="EC" id="2.7.7.-" evidence="13"/>
<feature type="compositionally biased region" description="Polar residues" evidence="15">
    <location>
        <begin position="47"/>
        <end position="56"/>
    </location>
</feature>
<dbReference type="SUPFAM" id="SSF52113">
    <property type="entry name" value="BRCT domain"/>
    <property type="match status" value="1"/>
</dbReference>
<keyword evidence="6 13" id="KW-0548">Nucleotidyltransferase</keyword>
<feature type="region of interest" description="Disordered" evidence="15">
    <location>
        <begin position="1131"/>
        <end position="1157"/>
    </location>
</feature>
<dbReference type="Gene3D" id="1.20.58.1280">
    <property type="entry name" value="DNA repair protein Rev1, C-terminal domain"/>
    <property type="match status" value="1"/>
</dbReference>
<keyword evidence="5 13" id="KW-0808">Transferase</keyword>
<dbReference type="InterPro" id="IPR017961">
    <property type="entry name" value="DNA_pol_Y-fam_little_finger"/>
</dbReference>
<keyword evidence="12 13" id="KW-0539">Nucleus</keyword>
<dbReference type="Gene3D" id="1.10.150.20">
    <property type="entry name" value="5' to 3' exonuclease, C-terminal subdomain"/>
    <property type="match status" value="1"/>
</dbReference>
<feature type="binding site" evidence="14">
    <location>
        <position position="525"/>
    </location>
    <ligand>
        <name>Mg(2+)</name>
        <dbReference type="ChEBI" id="CHEBI:18420"/>
        <label>1</label>
    </ligand>
</feature>
<dbReference type="InterPro" id="IPR038401">
    <property type="entry name" value="Rev1_C_sf"/>
</dbReference>
<keyword evidence="4 13" id="KW-0237">DNA synthesis</keyword>
<evidence type="ECO:0000313" key="19">
    <source>
        <dbReference type="Proteomes" id="UP001222932"/>
    </source>
</evidence>
<dbReference type="EMBL" id="BTCM01000005">
    <property type="protein sequence ID" value="GMK58315.1"/>
    <property type="molecule type" value="Genomic_DNA"/>
</dbReference>
<evidence type="ECO:0000256" key="4">
    <source>
        <dbReference type="ARBA" id="ARBA00022634"/>
    </source>
</evidence>
<dbReference type="GO" id="GO:0017125">
    <property type="term" value="F:deoxycytidyl transferase activity"/>
    <property type="evidence" value="ECO:0007669"/>
    <property type="project" value="TreeGrafter"/>
</dbReference>
<evidence type="ECO:0000256" key="8">
    <source>
        <dbReference type="ARBA" id="ARBA00022763"/>
    </source>
</evidence>
<dbReference type="Gene3D" id="6.10.250.1630">
    <property type="match status" value="1"/>
</dbReference>
<dbReference type="FunFam" id="3.30.1490.100:FF:000001">
    <property type="entry name" value="DNA repair protein REV1"/>
    <property type="match status" value="1"/>
</dbReference>
<dbReference type="InterPro" id="IPR012112">
    <property type="entry name" value="REV1"/>
</dbReference>
<protein>
    <recommendedName>
        <fullName evidence="3 13">DNA repair protein REV1</fullName>
        <ecNumber evidence="13">2.7.7.-</ecNumber>
    </recommendedName>
</protein>
<dbReference type="InterPro" id="IPR036775">
    <property type="entry name" value="DNA_pol_Y-fam_lit_finger_sf"/>
</dbReference>
<dbReference type="SMART" id="SM00292">
    <property type="entry name" value="BRCT"/>
    <property type="match status" value="1"/>
</dbReference>
<dbReference type="PANTHER" id="PTHR45990">
    <property type="entry name" value="DNA REPAIR PROTEIN REV1"/>
    <property type="match status" value="1"/>
</dbReference>
<keyword evidence="10 13" id="KW-0238">DNA-binding</keyword>
<keyword evidence="11 13" id="KW-0234">DNA repair</keyword>
<evidence type="ECO:0000256" key="2">
    <source>
        <dbReference type="ARBA" id="ARBA00010945"/>
    </source>
</evidence>
<evidence type="ECO:0000256" key="1">
    <source>
        <dbReference type="ARBA" id="ARBA00004123"/>
    </source>
</evidence>
<comment type="subcellular location">
    <subcellularLocation>
        <location evidence="1 13">Nucleus</location>
    </subcellularLocation>
</comment>
<keyword evidence="8 13" id="KW-0227">DNA damage</keyword>
<dbReference type="InterPro" id="IPR043502">
    <property type="entry name" value="DNA/RNA_pol_sf"/>
</dbReference>
<dbReference type="GO" id="GO:0046872">
    <property type="term" value="F:metal ion binding"/>
    <property type="evidence" value="ECO:0007669"/>
    <property type="project" value="UniProtKB-KW"/>
</dbReference>
<feature type="region of interest" description="Disordered" evidence="15">
    <location>
        <begin position="22"/>
        <end position="74"/>
    </location>
</feature>
<sequence length="1245" mass="134342">MSEGPGTQRFWEEAIALQSTLPREDVVSAGGEDPYATANRRRYVLSPESSDGSSTLHPPDGRAPSPPTSPFRVPDTTVTVSFLPTTIRSGPIEGAQSYLGGDEYRPTAFGDFADYMAKKDVKVQTQNAQLAVGSEALGIPQIFKGLTFYINGNTSPAMSVLRRLIVQRGGTVVPFIRTKSSIDYVVAPVLTLTKFKELNKGGRVRIVREGFVTQSVEEDKVVDWRKWRLVAQEESGLAGFMKTTQDKAVVEEEEEEEMMEEAIASSSHIPMSAPKVAASGLLARPLISQRGLLPTSHPLQRQPHRPRPHLPSTAAPIPITEVPGLAGNLEPLHPQSPTPSVRPISAAVDRVEDSSQTDFGEMIDLAHVDLAELEGNANVKPAGPDQRLPAEAIEAPGAAKAAHAIEAGTVGGPEAVETEAEAVETAGPDQNQPSTKPESREDYYALYRSNPHASRLMKTEGFREQMTAASGTAFIDTYYQKSRLHLLSTWKAALKLLVAEARGMAGHVARVLPQAGAERVFMHVDFDAFFVSVGLATRPQLAGKPVVVCHSARGGKDSTSEVASASYEARTRGVRNGMSLGRARQLCGPELETIPYEFETYKSHSTAFYSVLLGYADELEALSIDEALLDVTGAVNACALAPDAVDADRDAAVTVANRIRRDIKEKTGCNVSVGISHNILLARLATRRAKPPGPGVFHLMGPDIPGFLSELDVGNFPSFAHSAKNKLLEAFGSTTVKALLPQSKEALRRVLGPKTGDTLYNFMRGKDDRQLEPDKARKSVSAETNYAIRFADQVEADAYLRNLANEVAKRLKAIGAKGRHVTLKIMARDPNAPVEAAKFLGHGDCDTYNKSAPLARHTDDGGPIGAECVKLLHGMLLDPVELRGVGIQVTKLEFGSELVGGQPTLSFAKRVAKMEEGQRPLSAMLKRVERVEPAAKPPAEKPLVPTEPSEEVELPSPSALIATESPTPATSPSPADHASPELDPGLLAVIPPELHADARAQYRAERKRQREVELERQEPQPKRPQLNGAAHITRQLRPKLKTQLRAGEVAELPLYTAWGRAGQRSRPGSRKGTREPESRAASVPVEVIDVEEHEEAATRELRALGIDPDVYAALPPDVQAEVVAQERARRPVIKGGKKRAQQQGAAPVAQPTSKPALFGERSTPGVAGVLASWVSSGPPARKDVERVTGYLLKCLSGLGGIEHVTALLRSMRALEPEGEWANVWETLRAAVDEGVTERMGAGLRL</sequence>
<dbReference type="Pfam" id="PF16589">
    <property type="entry name" value="BRCT_2"/>
    <property type="match status" value="1"/>
</dbReference>
<keyword evidence="7 14" id="KW-0479">Metal-binding</keyword>
<keyword evidence="9 14" id="KW-0460">Magnesium</keyword>
<dbReference type="GO" id="GO:0003887">
    <property type="term" value="F:DNA-directed DNA polymerase activity"/>
    <property type="evidence" value="ECO:0007669"/>
    <property type="project" value="InterPro"/>
</dbReference>
<dbReference type="PROSITE" id="PS50172">
    <property type="entry name" value="BRCT"/>
    <property type="match status" value="1"/>
</dbReference>
<dbReference type="GO" id="GO:0003684">
    <property type="term" value="F:damaged DNA binding"/>
    <property type="evidence" value="ECO:0007669"/>
    <property type="project" value="UniProtKB-UniRule"/>
</dbReference>
<evidence type="ECO:0000256" key="9">
    <source>
        <dbReference type="ARBA" id="ARBA00022842"/>
    </source>
</evidence>
<dbReference type="Pfam" id="PF21999">
    <property type="entry name" value="IMS_HHH_1"/>
    <property type="match status" value="1"/>
</dbReference>
<comment type="function">
    <text evidence="13">Deoxycytidyl transferase involved in DNA repair. Transfers a dCMP residue from dCTP to the 3'-end of a DNA primer in a template-dependent reaction. May assist in the first step in the bypass of abasic lesions by the insertion of a nucleotide opposite the lesion. Required for normal induction of mutations by physical and chemical agents.</text>
</comment>
<comment type="caution">
    <text evidence="18">The sequence shown here is derived from an EMBL/GenBank/DDBJ whole genome shotgun (WGS) entry which is preliminary data.</text>
</comment>
<dbReference type="Pfam" id="PF16727">
    <property type="entry name" value="REV1_C"/>
    <property type="match status" value="1"/>
</dbReference>
<dbReference type="Gene3D" id="3.30.1490.100">
    <property type="entry name" value="DNA polymerase, Y-family, little finger domain"/>
    <property type="match status" value="1"/>
</dbReference>
<dbReference type="SUPFAM" id="SSF56672">
    <property type="entry name" value="DNA/RNA polymerases"/>
    <property type="match status" value="1"/>
</dbReference>
<accession>A0AAD3TXJ3</accession>
<evidence type="ECO:0000259" key="16">
    <source>
        <dbReference type="PROSITE" id="PS50172"/>
    </source>
</evidence>
<feature type="region of interest" description="Disordered" evidence="15">
    <location>
        <begin position="1001"/>
        <end position="1028"/>
    </location>
</feature>
<feature type="domain" description="BRCT" evidence="16">
    <location>
        <begin position="138"/>
        <end position="229"/>
    </location>
</feature>
<dbReference type="Gene3D" id="3.30.70.270">
    <property type="match status" value="1"/>
</dbReference>
<evidence type="ECO:0000256" key="3">
    <source>
        <dbReference type="ARBA" id="ARBA00020399"/>
    </source>
</evidence>
<dbReference type="SUPFAM" id="SSF100879">
    <property type="entry name" value="Lesion bypass DNA polymerase (Y-family), little finger domain"/>
    <property type="match status" value="1"/>
</dbReference>
<feature type="domain" description="UmuC" evidence="17">
    <location>
        <begin position="521"/>
        <end position="720"/>
    </location>
</feature>
<keyword evidence="19" id="KW-1185">Reference proteome</keyword>
<gene>
    <name evidence="18" type="primary">REV1</name>
    <name evidence="18" type="ORF">CspeluHIS016_0503470</name>
</gene>
<proteinExistence type="inferred from homology"/>
<dbReference type="PANTHER" id="PTHR45990:SF1">
    <property type="entry name" value="DNA REPAIR PROTEIN REV1"/>
    <property type="match status" value="1"/>
</dbReference>
<reference evidence="18" key="2">
    <citation type="submission" date="2023-06" db="EMBL/GenBank/DDBJ databases">
        <authorList>
            <person name="Kobayashi Y."/>
            <person name="Kayamori A."/>
            <person name="Aoki K."/>
            <person name="Shiwa Y."/>
            <person name="Fujita N."/>
            <person name="Sugita T."/>
            <person name="Iwasaki W."/>
            <person name="Tanaka N."/>
            <person name="Takashima M."/>
        </authorList>
    </citation>
    <scope>NUCLEOTIDE SEQUENCE</scope>
    <source>
        <strain evidence="18">HIS016</strain>
    </source>
</reference>
<dbReference type="InterPro" id="IPR043128">
    <property type="entry name" value="Rev_trsase/Diguanyl_cyclase"/>
</dbReference>
<dbReference type="AlphaFoldDB" id="A0AAD3TXJ3"/>
<feature type="compositionally biased region" description="Low complexity" evidence="15">
    <location>
        <begin position="1141"/>
        <end position="1151"/>
    </location>
</feature>
<dbReference type="Proteomes" id="UP001222932">
    <property type="component" value="Unassembled WGS sequence"/>
</dbReference>
<evidence type="ECO:0000259" key="17">
    <source>
        <dbReference type="PROSITE" id="PS50173"/>
    </source>
</evidence>
<feature type="region of interest" description="Disordered" evidence="15">
    <location>
        <begin position="420"/>
        <end position="440"/>
    </location>
</feature>
<dbReference type="InterPro" id="IPR001126">
    <property type="entry name" value="UmuC"/>
</dbReference>
<evidence type="ECO:0000256" key="13">
    <source>
        <dbReference type="PIRNR" id="PIRNR036573"/>
    </source>
</evidence>
<reference evidence="18" key="1">
    <citation type="journal article" date="2023" name="BMC Genomics">
        <title>Chromosome-level genome assemblies of Cutaneotrichosporon spp. (Trichosporonales, Basidiomycota) reveal imbalanced evolution between nucleotide sequences and chromosome synteny.</title>
        <authorList>
            <person name="Kobayashi Y."/>
            <person name="Kayamori A."/>
            <person name="Aoki K."/>
            <person name="Shiwa Y."/>
            <person name="Matsutani M."/>
            <person name="Fujita N."/>
            <person name="Sugita T."/>
            <person name="Iwasaki W."/>
            <person name="Tanaka N."/>
            <person name="Takashima M."/>
        </authorList>
    </citation>
    <scope>NUCLEOTIDE SEQUENCE</scope>
    <source>
        <strain evidence="18">HIS016</strain>
    </source>
</reference>
<organism evidence="18 19">
    <name type="scientific">Cutaneotrichosporon spelunceum</name>
    <dbReference type="NCBI Taxonomy" id="1672016"/>
    <lineage>
        <taxon>Eukaryota</taxon>
        <taxon>Fungi</taxon>
        <taxon>Dikarya</taxon>
        <taxon>Basidiomycota</taxon>
        <taxon>Agaricomycotina</taxon>
        <taxon>Tremellomycetes</taxon>
        <taxon>Trichosporonales</taxon>
        <taxon>Trichosporonaceae</taxon>
        <taxon>Cutaneotrichosporon</taxon>
    </lineage>
</organism>
<evidence type="ECO:0000256" key="7">
    <source>
        <dbReference type="ARBA" id="ARBA00022723"/>
    </source>
</evidence>
<feature type="compositionally biased region" description="Low complexity" evidence="15">
    <location>
        <begin position="954"/>
        <end position="977"/>
    </location>
</feature>
<evidence type="ECO:0000256" key="5">
    <source>
        <dbReference type="ARBA" id="ARBA00022679"/>
    </source>
</evidence>
<comment type="similarity">
    <text evidence="2 13">Belongs to the DNA polymerase type-Y family.</text>
</comment>
<dbReference type="InterPro" id="IPR001357">
    <property type="entry name" value="BRCT_dom"/>
</dbReference>
<dbReference type="InterPro" id="IPR036420">
    <property type="entry name" value="BRCT_dom_sf"/>
</dbReference>
<feature type="region of interest" description="Disordered" evidence="15">
    <location>
        <begin position="1061"/>
        <end position="1082"/>
    </location>
</feature>
<evidence type="ECO:0000256" key="15">
    <source>
        <dbReference type="SAM" id="MobiDB-lite"/>
    </source>
</evidence>
<dbReference type="PIRSF" id="PIRSF036573">
    <property type="entry name" value="REV1"/>
    <property type="match status" value="1"/>
</dbReference>
<dbReference type="Gene3D" id="3.40.1170.60">
    <property type="match status" value="1"/>
</dbReference>
<comment type="cofactor">
    <cofactor evidence="14">
        <name>Mg(2+)</name>
        <dbReference type="ChEBI" id="CHEBI:18420"/>
    </cofactor>
    <text evidence="14">Binds 2 magnesium ions.</text>
</comment>
<feature type="binding site" evidence="14">
    <location>
        <position position="626"/>
    </location>
    <ligand>
        <name>Mg(2+)</name>
        <dbReference type="ChEBI" id="CHEBI:18420"/>
        <label>1</label>
    </ligand>
</feature>
<feature type="region of interest" description="Disordered" evidence="15">
    <location>
        <begin position="294"/>
        <end position="342"/>
    </location>
</feature>
<dbReference type="Gene3D" id="3.40.50.10190">
    <property type="entry name" value="BRCT domain"/>
    <property type="match status" value="1"/>
</dbReference>
<dbReference type="GO" id="GO:0005634">
    <property type="term" value="C:nucleus"/>
    <property type="evidence" value="ECO:0007669"/>
    <property type="project" value="UniProtKB-SubCell"/>
</dbReference>
<evidence type="ECO:0000313" key="18">
    <source>
        <dbReference type="EMBL" id="GMK58315.1"/>
    </source>
</evidence>
<dbReference type="InterPro" id="IPR031991">
    <property type="entry name" value="Rev1_C"/>
</dbReference>
<dbReference type="InterPro" id="IPR053848">
    <property type="entry name" value="IMS_HHH_1"/>
</dbReference>
<feature type="binding site" evidence="14">
    <location>
        <position position="625"/>
    </location>
    <ligand>
        <name>Mg(2+)</name>
        <dbReference type="ChEBI" id="CHEBI:18420"/>
        <label>1</label>
    </ligand>
</feature>
<feature type="region of interest" description="Disordered" evidence="15">
    <location>
        <begin position="930"/>
        <end position="985"/>
    </location>
</feature>
<dbReference type="GO" id="GO:0006281">
    <property type="term" value="P:DNA repair"/>
    <property type="evidence" value="ECO:0007669"/>
    <property type="project" value="UniProtKB-KW"/>
</dbReference>